<reference evidence="3" key="1">
    <citation type="journal article" date="2016" name="Nature">
        <title>Genome evolution in the allotetraploid frog Xenopus laevis.</title>
        <authorList>
            <person name="Session A.M."/>
            <person name="Uno Y."/>
            <person name="Kwon T."/>
            <person name="Chapman J.A."/>
            <person name="Toyoda A."/>
            <person name="Takahashi S."/>
            <person name="Fukui A."/>
            <person name="Hikosaka A."/>
            <person name="Suzuki A."/>
            <person name="Kondo M."/>
            <person name="van Heeringen S.J."/>
            <person name="Quigley I."/>
            <person name="Heinz S."/>
            <person name="Ogino H."/>
            <person name="Ochi H."/>
            <person name="Hellsten U."/>
            <person name="Lyons J.B."/>
            <person name="Simakov O."/>
            <person name="Putnam N."/>
            <person name="Stites J."/>
            <person name="Kuroki Y."/>
            <person name="Tanaka T."/>
            <person name="Michiue T."/>
            <person name="Watanabe M."/>
            <person name="Bogdanovic O."/>
            <person name="Lister R."/>
            <person name="Georgiou G."/>
            <person name="Paranjpe S.S."/>
            <person name="van Kruijsbergen I."/>
            <person name="Shu S."/>
            <person name="Carlson J."/>
            <person name="Kinoshita T."/>
            <person name="Ohta Y."/>
            <person name="Mawaribuchi S."/>
            <person name="Jenkins J."/>
            <person name="Grimwood J."/>
            <person name="Schmutz J."/>
            <person name="Mitros T."/>
            <person name="Mozaffari S.V."/>
            <person name="Suzuki Y."/>
            <person name="Haramoto Y."/>
            <person name="Yamamoto T.S."/>
            <person name="Takagi C."/>
            <person name="Heald R."/>
            <person name="Miller K."/>
            <person name="Haudenschild C."/>
            <person name="Kitzman J."/>
            <person name="Nakayama T."/>
            <person name="Izutsu Y."/>
            <person name="Robert J."/>
            <person name="Fortriede J."/>
            <person name="Burns K."/>
            <person name="Lotay V."/>
            <person name="Karimi K."/>
            <person name="Yasuoka Y."/>
            <person name="Dichmann D.S."/>
            <person name="Flajnik M.F."/>
            <person name="Houston D.W."/>
            <person name="Shendure J."/>
            <person name="DuPasquier L."/>
            <person name="Vize P.D."/>
            <person name="Zorn A.M."/>
            <person name="Ito M."/>
            <person name="Marcotte E.M."/>
            <person name="Wallingford J.B."/>
            <person name="Ito Y."/>
            <person name="Asashima M."/>
            <person name="Ueno N."/>
            <person name="Matsuda Y."/>
            <person name="Veenstra G.J."/>
            <person name="Fujiyama A."/>
            <person name="Harland R.M."/>
            <person name="Taira M."/>
            <person name="Rokhsar D.S."/>
        </authorList>
    </citation>
    <scope>NUCLEOTIDE SEQUENCE [LARGE SCALE GENOMIC DNA]</scope>
    <source>
        <strain evidence="3">J</strain>
    </source>
</reference>
<sequence length="112" mass="13357">MLMAMAVLLLSNHLFIKEYNPVEQAPFSLFYFFFLYRTFHAVAFYFVILLTSHIAETKFKHLLNILPETLDIQLADSTRHYVYYMLFLLHRCLLHSRLFCSSTMCSLIYSRT</sequence>
<keyword evidence="1" id="KW-0472">Membrane</keyword>
<evidence type="ECO:0000313" key="3">
    <source>
        <dbReference type="Proteomes" id="UP000694892"/>
    </source>
</evidence>
<evidence type="ECO:0000313" key="2">
    <source>
        <dbReference type="EMBL" id="OCT82307.1"/>
    </source>
</evidence>
<keyword evidence="1" id="KW-1133">Transmembrane helix</keyword>
<keyword evidence="1" id="KW-0812">Transmembrane</keyword>
<dbReference type="Proteomes" id="UP000694892">
    <property type="component" value="Chromosome 4S"/>
</dbReference>
<proteinExistence type="predicted"/>
<protein>
    <submittedName>
        <fullName evidence="2">Uncharacterized protein</fullName>
    </submittedName>
</protein>
<organism evidence="2 3">
    <name type="scientific">Xenopus laevis</name>
    <name type="common">African clawed frog</name>
    <dbReference type="NCBI Taxonomy" id="8355"/>
    <lineage>
        <taxon>Eukaryota</taxon>
        <taxon>Metazoa</taxon>
        <taxon>Chordata</taxon>
        <taxon>Craniata</taxon>
        <taxon>Vertebrata</taxon>
        <taxon>Euteleostomi</taxon>
        <taxon>Amphibia</taxon>
        <taxon>Batrachia</taxon>
        <taxon>Anura</taxon>
        <taxon>Pipoidea</taxon>
        <taxon>Pipidae</taxon>
        <taxon>Xenopodinae</taxon>
        <taxon>Xenopus</taxon>
        <taxon>Xenopus</taxon>
    </lineage>
</organism>
<evidence type="ECO:0000256" key="1">
    <source>
        <dbReference type="SAM" id="Phobius"/>
    </source>
</evidence>
<accession>A0A974HLA0</accession>
<dbReference type="AlphaFoldDB" id="A0A974HLA0"/>
<dbReference type="EMBL" id="CM004473">
    <property type="protein sequence ID" value="OCT82307.1"/>
    <property type="molecule type" value="Genomic_DNA"/>
</dbReference>
<feature type="transmembrane region" description="Helical" evidence="1">
    <location>
        <begin position="30"/>
        <end position="50"/>
    </location>
</feature>
<name>A0A974HLA0_XENLA</name>
<gene>
    <name evidence="2" type="ORF">XELAEV_18024828mg</name>
</gene>